<sequence length="389" mass="44066">MTPVPLLTADQLAKLPARARDVVEYRKSGLSLNHIQGCPADCSYCIRHTYGIWDMREPRALMSDAEAVEQLVNHRYFQPHVTPIQVFNRATDPFVPKVKAHTFAVLEDLDRRGLGNHVLVITRYRVTPEDCARLNALTSIKVTLLFTYSGIADRRLEPFPSEVAETSLRTAAALARSYRTVFYWRPLVPGINDTSEHLAKAVELSRIAHATVFTGLFYRDEIAQYYRDNGLPEPYDETARRKIVPEALERRILDAFADSNGGPLFRKTSCAVSFVHELPDYNGHYGIRSELCDICPLQQVKLCAQAHRVPAEDTLRSIATRLPEAQELRVIDISEQAAIVAGLDDEQPRYYLQHALGFQIHDQRHPHRSRRHGRADIGWDTTDATKAST</sequence>
<evidence type="ECO:0000313" key="6">
    <source>
        <dbReference type="EMBL" id="NKQ55618.1"/>
    </source>
</evidence>
<dbReference type="Proteomes" id="UP000715441">
    <property type="component" value="Unassembled WGS sequence"/>
</dbReference>
<protein>
    <submittedName>
        <fullName evidence="6">Radical SAM protein</fullName>
    </submittedName>
</protein>
<dbReference type="InterPro" id="IPR013785">
    <property type="entry name" value="Aldolase_TIM"/>
</dbReference>
<dbReference type="SFLD" id="SFLDS00029">
    <property type="entry name" value="Radical_SAM"/>
    <property type="match status" value="1"/>
</dbReference>
<evidence type="ECO:0000256" key="1">
    <source>
        <dbReference type="ARBA" id="ARBA00022691"/>
    </source>
</evidence>
<keyword evidence="2" id="KW-0479">Metal-binding</keyword>
<reference evidence="6 7" key="1">
    <citation type="submission" date="2020-04" db="EMBL/GenBank/DDBJ databases">
        <title>Novel species.</title>
        <authorList>
            <person name="Teo W.F.A."/>
            <person name="Lipun K."/>
            <person name="Srisuk N."/>
            <person name="Duangmal K."/>
        </authorList>
    </citation>
    <scope>NUCLEOTIDE SEQUENCE [LARGE SCALE GENOMIC DNA]</scope>
    <source>
        <strain evidence="6 7">K13G38</strain>
    </source>
</reference>
<keyword evidence="7" id="KW-1185">Reference proteome</keyword>
<comment type="caution">
    <text evidence="6">The sequence shown here is derived from an EMBL/GenBank/DDBJ whole genome shotgun (WGS) entry which is preliminary data.</text>
</comment>
<evidence type="ECO:0000256" key="2">
    <source>
        <dbReference type="ARBA" id="ARBA00022723"/>
    </source>
</evidence>
<dbReference type="Gene3D" id="3.20.20.70">
    <property type="entry name" value="Aldolase class I"/>
    <property type="match status" value="1"/>
</dbReference>
<feature type="compositionally biased region" description="Basic residues" evidence="5">
    <location>
        <begin position="364"/>
        <end position="373"/>
    </location>
</feature>
<name>A0ABX1J782_9PSEU</name>
<accession>A0ABX1J782</accession>
<evidence type="ECO:0000313" key="7">
    <source>
        <dbReference type="Proteomes" id="UP000715441"/>
    </source>
</evidence>
<dbReference type="InterPro" id="IPR007197">
    <property type="entry name" value="rSAM"/>
</dbReference>
<feature type="region of interest" description="Disordered" evidence="5">
    <location>
        <begin position="363"/>
        <end position="389"/>
    </location>
</feature>
<organism evidence="6 7">
    <name type="scientific">Amycolatopsis acididurans</name>
    <dbReference type="NCBI Taxonomy" id="2724524"/>
    <lineage>
        <taxon>Bacteria</taxon>
        <taxon>Bacillati</taxon>
        <taxon>Actinomycetota</taxon>
        <taxon>Actinomycetes</taxon>
        <taxon>Pseudonocardiales</taxon>
        <taxon>Pseudonocardiaceae</taxon>
        <taxon>Amycolatopsis</taxon>
    </lineage>
</organism>
<dbReference type="EMBL" id="JAAXLS010000016">
    <property type="protein sequence ID" value="NKQ55618.1"/>
    <property type="molecule type" value="Genomic_DNA"/>
</dbReference>
<keyword evidence="4" id="KW-0411">Iron-sulfur</keyword>
<evidence type="ECO:0000256" key="5">
    <source>
        <dbReference type="SAM" id="MobiDB-lite"/>
    </source>
</evidence>
<keyword evidence="1" id="KW-0949">S-adenosyl-L-methionine</keyword>
<gene>
    <name evidence="6" type="ORF">HFP15_22295</name>
</gene>
<evidence type="ECO:0000256" key="3">
    <source>
        <dbReference type="ARBA" id="ARBA00023004"/>
    </source>
</evidence>
<keyword evidence="3" id="KW-0408">Iron</keyword>
<evidence type="ECO:0000256" key="4">
    <source>
        <dbReference type="ARBA" id="ARBA00023014"/>
    </source>
</evidence>
<proteinExistence type="predicted"/>